<dbReference type="Proteomes" id="UP000287547">
    <property type="component" value="Unassembled WGS sequence"/>
</dbReference>
<accession>A0A428YNU9</accession>
<keyword evidence="2" id="KW-0472">Membrane</keyword>
<dbReference type="EMBL" id="QHKI01000069">
    <property type="protein sequence ID" value="RSM69801.1"/>
    <property type="molecule type" value="Genomic_DNA"/>
</dbReference>
<feature type="compositionally biased region" description="Pro residues" evidence="1">
    <location>
        <begin position="78"/>
        <end position="91"/>
    </location>
</feature>
<comment type="caution">
    <text evidence="4">The sequence shown here is derived from an EMBL/GenBank/DDBJ whole genome shotgun (WGS) entry which is preliminary data.</text>
</comment>
<dbReference type="AlphaFoldDB" id="A0A428YNU9"/>
<feature type="transmembrane region" description="Helical" evidence="2">
    <location>
        <begin position="130"/>
        <end position="150"/>
    </location>
</feature>
<gene>
    <name evidence="4" type="ORF">DMH04_45470</name>
</gene>
<reference evidence="4 5" key="1">
    <citation type="submission" date="2018-05" db="EMBL/GenBank/DDBJ databases">
        <title>Evolution of GPA BGCs.</title>
        <authorList>
            <person name="Waglechner N."/>
            <person name="Wright G.D."/>
        </authorList>
    </citation>
    <scope>NUCLEOTIDE SEQUENCE [LARGE SCALE GENOMIC DNA]</scope>
    <source>
        <strain evidence="4 5">A82846</strain>
    </source>
</reference>
<feature type="region of interest" description="Disordered" evidence="1">
    <location>
        <begin position="72"/>
        <end position="93"/>
    </location>
</feature>
<name>A0A428YNU9_KIBAR</name>
<dbReference type="Pfam" id="PF08044">
    <property type="entry name" value="DUF1707"/>
    <property type="match status" value="1"/>
</dbReference>
<protein>
    <submittedName>
        <fullName evidence="4">DUF1707 domain-containing protein</fullName>
    </submittedName>
</protein>
<keyword evidence="2" id="KW-1133">Transmembrane helix</keyword>
<evidence type="ECO:0000256" key="1">
    <source>
        <dbReference type="SAM" id="MobiDB-lite"/>
    </source>
</evidence>
<evidence type="ECO:0000313" key="4">
    <source>
        <dbReference type="EMBL" id="RSM69801.1"/>
    </source>
</evidence>
<evidence type="ECO:0000259" key="3">
    <source>
        <dbReference type="Pfam" id="PF08044"/>
    </source>
</evidence>
<organism evidence="4 5">
    <name type="scientific">Kibdelosporangium aridum</name>
    <dbReference type="NCBI Taxonomy" id="2030"/>
    <lineage>
        <taxon>Bacteria</taxon>
        <taxon>Bacillati</taxon>
        <taxon>Actinomycetota</taxon>
        <taxon>Actinomycetes</taxon>
        <taxon>Pseudonocardiales</taxon>
        <taxon>Pseudonocardiaceae</taxon>
        <taxon>Kibdelosporangium</taxon>
    </lineage>
</organism>
<sequence length="155" mass="17203">MTPSTCGSCPGTIVRVTDDFAPDLIRVTDLDRKVVEQRLRVAHADGSLTLDELDERLANLWLTKTRRDLAGLTKDLPAPLPPPPPPAPPKPNHARTAMRVLTAIWLSVSVINLVIWLMVSLINFDPAYPWFLWPMLPPGAVLGVLWWLGVGRTRS</sequence>
<proteinExistence type="predicted"/>
<dbReference type="InterPro" id="IPR012551">
    <property type="entry name" value="DUF1707_SHOCT-like"/>
</dbReference>
<evidence type="ECO:0000313" key="5">
    <source>
        <dbReference type="Proteomes" id="UP000287547"/>
    </source>
</evidence>
<keyword evidence="2" id="KW-0812">Transmembrane</keyword>
<dbReference type="OrthoDB" id="3748531at2"/>
<feature type="domain" description="DUF1707" evidence="3">
    <location>
        <begin position="25"/>
        <end position="77"/>
    </location>
</feature>
<feature type="transmembrane region" description="Helical" evidence="2">
    <location>
        <begin position="100"/>
        <end position="124"/>
    </location>
</feature>
<evidence type="ECO:0000256" key="2">
    <source>
        <dbReference type="SAM" id="Phobius"/>
    </source>
</evidence>